<dbReference type="Proteomes" id="UP000011668">
    <property type="component" value="Unassembled WGS sequence"/>
</dbReference>
<proteinExistence type="predicted"/>
<comment type="caution">
    <text evidence="1">The sequence shown here is derived from an EMBL/GenBank/DDBJ whole genome shotgun (WGS) entry which is preliminary data.</text>
</comment>
<reference evidence="1 2" key="1">
    <citation type="journal article" date="2013" name="Nat. Commun.">
        <title>The evolution and pathogenic mechanisms of the rice sheath blight pathogen.</title>
        <authorList>
            <person name="Zheng A."/>
            <person name="Lin R."/>
            <person name="Xu L."/>
            <person name="Qin P."/>
            <person name="Tang C."/>
            <person name="Ai P."/>
            <person name="Zhang D."/>
            <person name="Liu Y."/>
            <person name="Sun Z."/>
            <person name="Feng H."/>
            <person name="Wang Y."/>
            <person name="Chen Y."/>
            <person name="Liang X."/>
            <person name="Fu R."/>
            <person name="Li Q."/>
            <person name="Zhang J."/>
            <person name="Yu X."/>
            <person name="Xie Z."/>
            <person name="Ding L."/>
            <person name="Guan P."/>
            <person name="Tang J."/>
            <person name="Liang Y."/>
            <person name="Wang S."/>
            <person name="Deng Q."/>
            <person name="Li S."/>
            <person name="Zhu J."/>
            <person name="Wang L."/>
            <person name="Liu H."/>
            <person name="Li P."/>
        </authorList>
    </citation>
    <scope>NUCLEOTIDE SEQUENCE [LARGE SCALE GENOMIC DNA]</scope>
    <source>
        <strain evidence="2">AG-1 IA</strain>
    </source>
</reference>
<evidence type="ECO:0000313" key="1">
    <source>
        <dbReference type="EMBL" id="ELU37143.1"/>
    </source>
</evidence>
<name>L8WK07_THACA</name>
<gene>
    <name evidence="1" type="ORF">AG1IA_08830</name>
</gene>
<protein>
    <submittedName>
        <fullName evidence="1">Uncharacterized protein</fullName>
    </submittedName>
</protein>
<organism evidence="1 2">
    <name type="scientific">Thanatephorus cucumeris (strain AG1-IA)</name>
    <name type="common">Rice sheath blight fungus</name>
    <name type="synonym">Rhizoctonia solani</name>
    <dbReference type="NCBI Taxonomy" id="983506"/>
    <lineage>
        <taxon>Eukaryota</taxon>
        <taxon>Fungi</taxon>
        <taxon>Dikarya</taxon>
        <taxon>Basidiomycota</taxon>
        <taxon>Agaricomycotina</taxon>
        <taxon>Agaricomycetes</taxon>
        <taxon>Cantharellales</taxon>
        <taxon>Ceratobasidiaceae</taxon>
        <taxon>Rhizoctonia</taxon>
        <taxon>Rhizoctonia solani AG-1</taxon>
    </lineage>
</organism>
<accession>L8WK07</accession>
<keyword evidence="2" id="KW-1185">Reference proteome</keyword>
<dbReference type="EMBL" id="AFRT01002851">
    <property type="protein sequence ID" value="ELU37143.1"/>
    <property type="molecule type" value="Genomic_DNA"/>
</dbReference>
<sequence length="123" mass="14514">MSVILWNFGRVGCLRVKCLAISGQKSFESKSWSTRVWELISYERRSTRHRILSTPSYLWVFDRSKCQPRLDRDIAEIVRRTNADRELVHPSWLWVIGVAYSQFRGDYISRWHSAQPRSTANPV</sequence>
<dbReference type="HOGENOM" id="CLU_2016771_0_0_1"/>
<dbReference type="AlphaFoldDB" id="L8WK07"/>
<evidence type="ECO:0000313" key="2">
    <source>
        <dbReference type="Proteomes" id="UP000011668"/>
    </source>
</evidence>